<keyword evidence="1" id="KW-0812">Transmembrane</keyword>
<dbReference type="STRING" id="42256.RradSPS_1054"/>
<keyword evidence="1" id="KW-1133">Transmembrane helix</keyword>
<accession>A0A023X1I6</accession>
<dbReference type="AlphaFoldDB" id="A0A023X1I6"/>
<dbReference type="KEGG" id="rrd:RradSPS_1054"/>
<evidence type="ECO:0000256" key="1">
    <source>
        <dbReference type="SAM" id="Phobius"/>
    </source>
</evidence>
<evidence type="ECO:0000313" key="2">
    <source>
        <dbReference type="EMBL" id="AHY46337.1"/>
    </source>
</evidence>
<dbReference type="Proteomes" id="UP001281130">
    <property type="component" value="Unassembled WGS sequence"/>
</dbReference>
<reference evidence="2 4" key="1">
    <citation type="submission" date="2014-03" db="EMBL/GenBank/DDBJ databases">
        <title>Complete genome sequence of the Radio-Resistant Rubrobacter radiotolerans RSPS-4.</title>
        <authorList>
            <person name="Egas C.C."/>
            <person name="Barroso C.C."/>
            <person name="Froufe H.J.C."/>
            <person name="Pacheco J.J."/>
            <person name="Albuquerque L.L."/>
            <person name="da Costa M.M.S."/>
        </authorList>
    </citation>
    <scope>NUCLEOTIDE SEQUENCE [LARGE SCALE GENOMIC DNA]</scope>
    <source>
        <strain evidence="2 4">RSPS-4</strain>
    </source>
</reference>
<dbReference type="HOGENOM" id="CLU_2397759_0_0_11"/>
<proteinExistence type="predicted"/>
<gene>
    <name evidence="2" type="ORF">RradSPS_1054</name>
    <name evidence="3" type="ORF">SIL72_06845</name>
</gene>
<feature type="transmembrane region" description="Helical" evidence="1">
    <location>
        <begin position="32"/>
        <end position="58"/>
    </location>
</feature>
<sequence>MSGDARVREIANPDRSASPARRQVLERTLGRIVLALTFLIVVGAVAISSGLVVYTAWVHDLREGFFALVFAVMSGKIALHWFLWKEEADQLSE</sequence>
<evidence type="ECO:0000313" key="3">
    <source>
        <dbReference type="EMBL" id="MDX5893744.1"/>
    </source>
</evidence>
<dbReference type="OrthoDB" id="9429662at2"/>
<reference evidence="3" key="2">
    <citation type="submission" date="2023-11" db="EMBL/GenBank/DDBJ databases">
        <title>MicrobeMod: A computational toolkit for identifying prokaryotic methylation and restriction-modification with nanopore sequencing.</title>
        <authorList>
            <person name="Crits-Christoph A."/>
            <person name="Kang S.C."/>
            <person name="Lee H."/>
            <person name="Ostrov N."/>
        </authorList>
    </citation>
    <scope>NUCLEOTIDE SEQUENCE</scope>
    <source>
        <strain evidence="3">ATCC 51242</strain>
    </source>
</reference>
<dbReference type="EMBL" id="CP007514">
    <property type="protein sequence ID" value="AHY46337.1"/>
    <property type="molecule type" value="Genomic_DNA"/>
</dbReference>
<dbReference type="RefSeq" id="WP_038681172.1">
    <property type="nucleotide sequence ID" value="NZ_CP007514.1"/>
</dbReference>
<keyword evidence="1" id="KW-0472">Membrane</keyword>
<name>A0A023X1I6_RUBRA</name>
<dbReference type="Proteomes" id="UP000025229">
    <property type="component" value="Chromosome"/>
</dbReference>
<evidence type="ECO:0000313" key="4">
    <source>
        <dbReference type="Proteomes" id="UP000025229"/>
    </source>
</evidence>
<dbReference type="EMBL" id="JAWXXX010000001">
    <property type="protein sequence ID" value="MDX5893744.1"/>
    <property type="molecule type" value="Genomic_DNA"/>
</dbReference>
<feature type="transmembrane region" description="Helical" evidence="1">
    <location>
        <begin position="64"/>
        <end position="84"/>
    </location>
</feature>
<protein>
    <submittedName>
        <fullName evidence="2">Uncharacterized protein</fullName>
    </submittedName>
</protein>
<organism evidence="2 4">
    <name type="scientific">Rubrobacter radiotolerans</name>
    <name type="common">Arthrobacter radiotolerans</name>
    <dbReference type="NCBI Taxonomy" id="42256"/>
    <lineage>
        <taxon>Bacteria</taxon>
        <taxon>Bacillati</taxon>
        <taxon>Actinomycetota</taxon>
        <taxon>Rubrobacteria</taxon>
        <taxon>Rubrobacterales</taxon>
        <taxon>Rubrobacteraceae</taxon>
        <taxon>Rubrobacter</taxon>
    </lineage>
</organism>
<keyword evidence="4" id="KW-1185">Reference proteome</keyword>